<dbReference type="Ensembl" id="ENSSTUT00000122656.1">
    <property type="protein sequence ID" value="ENSSTUP00000114624.1"/>
    <property type="gene ID" value="ENSSTUG00000050526.1"/>
</dbReference>
<dbReference type="Proteomes" id="UP000472277">
    <property type="component" value="Chromosome 23"/>
</dbReference>
<dbReference type="PANTHER" id="PTHR19846">
    <property type="entry name" value="WD40 REPEAT PROTEIN"/>
    <property type="match status" value="1"/>
</dbReference>
<dbReference type="InterPro" id="IPR015943">
    <property type="entry name" value="WD40/YVTN_repeat-like_dom_sf"/>
</dbReference>
<dbReference type="SUPFAM" id="SSF50978">
    <property type="entry name" value="WD40 repeat-like"/>
    <property type="match status" value="1"/>
</dbReference>
<dbReference type="Gene3D" id="2.130.10.10">
    <property type="entry name" value="YVTN repeat-like/Quinoprotein amine dehydrogenase"/>
    <property type="match status" value="1"/>
</dbReference>
<dbReference type="GO" id="GO:0000398">
    <property type="term" value="P:mRNA splicing, via spliceosome"/>
    <property type="evidence" value="ECO:0007669"/>
    <property type="project" value="TreeGrafter"/>
</dbReference>
<evidence type="ECO:0000313" key="2">
    <source>
        <dbReference type="Ensembl" id="ENSSTUP00000114624.1"/>
    </source>
</evidence>
<dbReference type="InterPro" id="IPR001680">
    <property type="entry name" value="WD40_rpt"/>
</dbReference>
<protein>
    <submittedName>
        <fullName evidence="2">Uncharacterized protein</fullName>
    </submittedName>
</protein>
<dbReference type="InParanoid" id="A0A674F214"/>
<dbReference type="SMART" id="SM00320">
    <property type="entry name" value="WD40"/>
    <property type="match status" value="1"/>
</dbReference>
<dbReference type="PROSITE" id="PS50294">
    <property type="entry name" value="WD_REPEATS_REGION"/>
    <property type="match status" value="1"/>
</dbReference>
<dbReference type="GeneTree" id="ENSGT00940000156006"/>
<reference evidence="2" key="1">
    <citation type="submission" date="2025-08" db="UniProtKB">
        <authorList>
            <consortium name="Ensembl"/>
        </authorList>
    </citation>
    <scope>IDENTIFICATION</scope>
</reference>
<dbReference type="GO" id="GO:0046540">
    <property type="term" value="C:U4/U6 x U5 tri-snRNP complex"/>
    <property type="evidence" value="ECO:0007669"/>
    <property type="project" value="TreeGrafter"/>
</dbReference>
<organism evidence="2 3">
    <name type="scientific">Salmo trutta</name>
    <name type="common">Brown trout</name>
    <dbReference type="NCBI Taxonomy" id="8032"/>
    <lineage>
        <taxon>Eukaryota</taxon>
        <taxon>Metazoa</taxon>
        <taxon>Chordata</taxon>
        <taxon>Craniata</taxon>
        <taxon>Vertebrata</taxon>
        <taxon>Euteleostomi</taxon>
        <taxon>Actinopterygii</taxon>
        <taxon>Neopterygii</taxon>
        <taxon>Teleostei</taxon>
        <taxon>Protacanthopterygii</taxon>
        <taxon>Salmoniformes</taxon>
        <taxon>Salmonidae</taxon>
        <taxon>Salmoninae</taxon>
        <taxon>Salmo</taxon>
    </lineage>
</organism>
<proteinExistence type="predicted"/>
<dbReference type="AlphaFoldDB" id="A0A674F214"/>
<reference evidence="2" key="2">
    <citation type="submission" date="2025-09" db="UniProtKB">
        <authorList>
            <consortium name="Ensembl"/>
        </authorList>
    </citation>
    <scope>IDENTIFICATION</scope>
</reference>
<dbReference type="GO" id="GO:0030621">
    <property type="term" value="F:U4 snRNA binding"/>
    <property type="evidence" value="ECO:0007669"/>
    <property type="project" value="TreeGrafter"/>
</dbReference>
<keyword evidence="3" id="KW-1185">Reference proteome</keyword>
<dbReference type="GO" id="GO:0017070">
    <property type="term" value="F:U6 snRNA binding"/>
    <property type="evidence" value="ECO:0007669"/>
    <property type="project" value="TreeGrafter"/>
</dbReference>
<dbReference type="PROSITE" id="PS50082">
    <property type="entry name" value="WD_REPEATS_2"/>
    <property type="match status" value="1"/>
</dbReference>
<accession>A0A674F214</accession>
<sequence length="121" mass="13822">MYCYNWLQFFPLPLLANDGHFLLTGAYDNTAKVWTHPGWSPVKTMAGHEGKVMGVDMSSDGQLIVTCSYDRTFKLWMSEWAGEGVSPIEREWHSMVPSISMVIPNCHPIQIEDRKPRSAKY</sequence>
<keyword evidence="1" id="KW-0853">WD repeat</keyword>
<evidence type="ECO:0000256" key="1">
    <source>
        <dbReference type="PROSITE-ProRule" id="PRU00221"/>
    </source>
</evidence>
<feature type="repeat" description="WD" evidence="1">
    <location>
        <begin position="45"/>
        <end position="76"/>
    </location>
</feature>
<evidence type="ECO:0000313" key="3">
    <source>
        <dbReference type="Proteomes" id="UP000472277"/>
    </source>
</evidence>
<name>A0A674F214_SALTR</name>
<dbReference type="Pfam" id="PF00400">
    <property type="entry name" value="WD40"/>
    <property type="match status" value="2"/>
</dbReference>
<dbReference type="InterPro" id="IPR036322">
    <property type="entry name" value="WD40_repeat_dom_sf"/>
</dbReference>
<dbReference type="PANTHER" id="PTHR19846:SF0">
    <property type="entry name" value="PRE-MRNA PROCESSING FACTOR 4"/>
    <property type="match status" value="1"/>
</dbReference>
<dbReference type="FunFam" id="2.130.10.10:FF:000443">
    <property type="entry name" value="U4/U6 small nuclear ribonucleoprotein Prp4"/>
    <property type="match status" value="1"/>
</dbReference>